<proteinExistence type="predicted"/>
<protein>
    <submittedName>
        <fullName evidence="1">Uncharacterized protein</fullName>
    </submittedName>
</protein>
<dbReference type="Proteomes" id="UP000499080">
    <property type="component" value="Unassembled WGS sequence"/>
</dbReference>
<organism evidence="1 2">
    <name type="scientific">Araneus ventricosus</name>
    <name type="common">Orbweaver spider</name>
    <name type="synonym">Epeira ventricosa</name>
    <dbReference type="NCBI Taxonomy" id="182803"/>
    <lineage>
        <taxon>Eukaryota</taxon>
        <taxon>Metazoa</taxon>
        <taxon>Ecdysozoa</taxon>
        <taxon>Arthropoda</taxon>
        <taxon>Chelicerata</taxon>
        <taxon>Arachnida</taxon>
        <taxon>Araneae</taxon>
        <taxon>Araneomorphae</taxon>
        <taxon>Entelegynae</taxon>
        <taxon>Araneoidea</taxon>
        <taxon>Araneidae</taxon>
        <taxon>Araneus</taxon>
    </lineage>
</organism>
<accession>A0A4Y2P5V6</accession>
<sequence>MSASAEEVSKIFEHQRSSPNYLGCRSDLPSPIYHMSFSPVLSDAGVWFSATSYCLGRLDTIHPLCFGICRLLEPSIPSEACSDYCNHTAIGDKNFRLVVFFRDKSCRHQ</sequence>
<gene>
    <name evidence="1" type="ORF">AVEN_21601_1</name>
</gene>
<comment type="caution">
    <text evidence="1">The sequence shown here is derived from an EMBL/GenBank/DDBJ whole genome shotgun (WGS) entry which is preliminary data.</text>
</comment>
<dbReference type="EMBL" id="BGPR01010489">
    <property type="protein sequence ID" value="GBN46432.1"/>
    <property type="molecule type" value="Genomic_DNA"/>
</dbReference>
<keyword evidence="2" id="KW-1185">Reference proteome</keyword>
<evidence type="ECO:0000313" key="1">
    <source>
        <dbReference type="EMBL" id="GBN46432.1"/>
    </source>
</evidence>
<evidence type="ECO:0000313" key="2">
    <source>
        <dbReference type="Proteomes" id="UP000499080"/>
    </source>
</evidence>
<name>A0A4Y2P5V6_ARAVE</name>
<dbReference type="AlphaFoldDB" id="A0A4Y2P5V6"/>
<reference evidence="1 2" key="1">
    <citation type="journal article" date="2019" name="Sci. Rep.">
        <title>Orb-weaving spider Araneus ventricosus genome elucidates the spidroin gene catalogue.</title>
        <authorList>
            <person name="Kono N."/>
            <person name="Nakamura H."/>
            <person name="Ohtoshi R."/>
            <person name="Moran D.A.P."/>
            <person name="Shinohara A."/>
            <person name="Yoshida Y."/>
            <person name="Fujiwara M."/>
            <person name="Mori M."/>
            <person name="Tomita M."/>
            <person name="Arakawa K."/>
        </authorList>
    </citation>
    <scope>NUCLEOTIDE SEQUENCE [LARGE SCALE GENOMIC DNA]</scope>
</reference>